<dbReference type="Proteomes" id="UP000694888">
    <property type="component" value="Unplaced"/>
</dbReference>
<gene>
    <name evidence="2" type="primary">LOC101845140</name>
</gene>
<proteinExistence type="predicted"/>
<dbReference type="InterPro" id="IPR009003">
    <property type="entry name" value="Peptidase_S1_PA"/>
</dbReference>
<accession>A0ABM1W3C5</accession>
<reference evidence="2" key="1">
    <citation type="submission" date="2025-08" db="UniProtKB">
        <authorList>
            <consortium name="RefSeq"/>
        </authorList>
    </citation>
    <scope>IDENTIFICATION</scope>
</reference>
<evidence type="ECO:0000313" key="1">
    <source>
        <dbReference type="Proteomes" id="UP000694888"/>
    </source>
</evidence>
<dbReference type="SUPFAM" id="SSF50494">
    <property type="entry name" value="Trypsin-like serine proteases"/>
    <property type="match status" value="1"/>
</dbReference>
<organism evidence="1 2">
    <name type="scientific">Aplysia californica</name>
    <name type="common">California sea hare</name>
    <dbReference type="NCBI Taxonomy" id="6500"/>
    <lineage>
        <taxon>Eukaryota</taxon>
        <taxon>Metazoa</taxon>
        <taxon>Spiralia</taxon>
        <taxon>Lophotrochozoa</taxon>
        <taxon>Mollusca</taxon>
        <taxon>Gastropoda</taxon>
        <taxon>Heterobranchia</taxon>
        <taxon>Euthyneura</taxon>
        <taxon>Tectipleura</taxon>
        <taxon>Aplysiida</taxon>
        <taxon>Aplysioidea</taxon>
        <taxon>Aplysiidae</taxon>
        <taxon>Aplysia</taxon>
    </lineage>
</organism>
<dbReference type="RefSeq" id="XP_035829168.1">
    <property type="nucleotide sequence ID" value="XM_035973275.1"/>
</dbReference>
<name>A0ABM1W3C5_APLCA</name>
<sequence length="341" mass="37803">MAESKNDKQIKAHLIMRGTHEVEENCLEGGGCVSFINCRKNPGHTGFIPVYEFSEINVRSWIPNVEQSTVNGIVEYVECCADLVVRIGVPFISSQRPETAADGKTYPFGNKRGQRLNIVGSGFVNQVYGRDDGLNKPCKCGKCPRGTAEENRYWKIEVATARHVVYDDSEARGCKVVFFDDHPDGSGSVTLTGGGGLECADTENDKCLLMYYTHDRVLAQRLEYLCNRRREVLRRWFDLTRMVKKRDYNDLPQSVFTVPSIVISHPHGRMKYITLGHSDPESLTGALRGEPFTYNAATCPGSSGGFVLPLADLCYSFWAKPHSSSLSGNHGCSGGGIFCYC</sequence>
<evidence type="ECO:0000313" key="2">
    <source>
        <dbReference type="RefSeq" id="XP_035829168.1"/>
    </source>
</evidence>
<dbReference type="GeneID" id="101845140"/>
<keyword evidence="1" id="KW-1185">Reference proteome</keyword>
<protein>
    <submittedName>
        <fullName evidence="2">Uncharacterized protein LOC101845140</fullName>
    </submittedName>
</protein>